<gene>
    <name evidence="1" type="ORF">CEW89_08575</name>
</gene>
<evidence type="ECO:0000313" key="2">
    <source>
        <dbReference type="Proteomes" id="UP000217935"/>
    </source>
</evidence>
<dbReference type="EMBL" id="CP022196">
    <property type="protein sequence ID" value="ATG47623.1"/>
    <property type="molecule type" value="Genomic_DNA"/>
</dbReference>
<dbReference type="OrthoDB" id="983041at2"/>
<dbReference type="AlphaFoldDB" id="A0A291GAQ9"/>
<dbReference type="KEGG" id="ceh:CEW89_08575"/>
<dbReference type="Proteomes" id="UP000217935">
    <property type="component" value="Chromosome"/>
</dbReference>
<protein>
    <submittedName>
        <fullName evidence="1">Uncharacterized protein</fullName>
    </submittedName>
</protein>
<keyword evidence="2" id="KW-1185">Reference proteome</keyword>
<proteinExistence type="predicted"/>
<organism evidence="1 2">
    <name type="scientific">Celeribacter ethanolicus</name>
    <dbReference type="NCBI Taxonomy" id="1758178"/>
    <lineage>
        <taxon>Bacteria</taxon>
        <taxon>Pseudomonadati</taxon>
        <taxon>Pseudomonadota</taxon>
        <taxon>Alphaproteobacteria</taxon>
        <taxon>Rhodobacterales</taxon>
        <taxon>Roseobacteraceae</taxon>
        <taxon>Celeribacter</taxon>
    </lineage>
</organism>
<sequence>MNISQAALDVLAERKRQIEVEGWTPEHDDEHDLFELSRAAACYAMLAAGYQPDNAMIRKLWPFSDEWLKPSDTRRRDLVKATAMLIADIERIDRAEGDNDGWQDNRGRIPDCD</sequence>
<accession>A0A291GAQ9</accession>
<name>A0A291GAQ9_9RHOB</name>
<reference evidence="1 2" key="1">
    <citation type="submission" date="2017-06" db="EMBL/GenBank/DDBJ databases">
        <title>Celeribacter sp. TSPH2 complete genome sequence.</title>
        <authorList>
            <person name="Woo J.-H."/>
            <person name="Kim H.-S."/>
        </authorList>
    </citation>
    <scope>NUCLEOTIDE SEQUENCE [LARGE SCALE GENOMIC DNA]</scope>
    <source>
        <strain evidence="1 2">TSPH2</strain>
    </source>
</reference>
<dbReference type="RefSeq" id="WP_096805608.1">
    <property type="nucleotide sequence ID" value="NZ_CP022196.1"/>
</dbReference>
<evidence type="ECO:0000313" key="1">
    <source>
        <dbReference type="EMBL" id="ATG47623.1"/>
    </source>
</evidence>